<dbReference type="Proteomes" id="UP000708208">
    <property type="component" value="Unassembled WGS sequence"/>
</dbReference>
<evidence type="ECO:0000313" key="1">
    <source>
        <dbReference type="EMBL" id="CAG7719490.1"/>
    </source>
</evidence>
<protein>
    <submittedName>
        <fullName evidence="1">Uncharacterized protein</fullName>
    </submittedName>
</protein>
<comment type="caution">
    <text evidence="1">The sequence shown here is derived from an EMBL/GenBank/DDBJ whole genome shotgun (WGS) entry which is preliminary data.</text>
</comment>
<evidence type="ECO:0000313" key="2">
    <source>
        <dbReference type="Proteomes" id="UP000708208"/>
    </source>
</evidence>
<proteinExistence type="predicted"/>
<sequence length="52" mass="6001">IYARESRPVQVSERDAVGESLLTELETLRRCDETLTEYTGKLTEQLTKLRMA</sequence>
<feature type="non-terminal residue" evidence="1">
    <location>
        <position position="52"/>
    </location>
</feature>
<dbReference type="AlphaFoldDB" id="A0A8J2NYY7"/>
<dbReference type="EMBL" id="CAJVCH010061792">
    <property type="protein sequence ID" value="CAG7719490.1"/>
    <property type="molecule type" value="Genomic_DNA"/>
</dbReference>
<reference evidence="1" key="1">
    <citation type="submission" date="2021-06" db="EMBL/GenBank/DDBJ databases">
        <authorList>
            <person name="Hodson N. C."/>
            <person name="Mongue J. A."/>
            <person name="Jaron S. K."/>
        </authorList>
    </citation>
    <scope>NUCLEOTIDE SEQUENCE</scope>
</reference>
<accession>A0A8J2NYY7</accession>
<dbReference type="OrthoDB" id="5788000at2759"/>
<name>A0A8J2NYY7_9HEXA</name>
<keyword evidence="2" id="KW-1185">Reference proteome</keyword>
<organism evidence="1 2">
    <name type="scientific">Allacma fusca</name>
    <dbReference type="NCBI Taxonomy" id="39272"/>
    <lineage>
        <taxon>Eukaryota</taxon>
        <taxon>Metazoa</taxon>
        <taxon>Ecdysozoa</taxon>
        <taxon>Arthropoda</taxon>
        <taxon>Hexapoda</taxon>
        <taxon>Collembola</taxon>
        <taxon>Symphypleona</taxon>
        <taxon>Sminthuridae</taxon>
        <taxon>Allacma</taxon>
    </lineage>
</organism>
<gene>
    <name evidence="1" type="ORF">AFUS01_LOCUS8814</name>
</gene>
<feature type="non-terminal residue" evidence="1">
    <location>
        <position position="1"/>
    </location>
</feature>